<evidence type="ECO:0000313" key="2">
    <source>
        <dbReference type="Proteomes" id="UP000829401"/>
    </source>
</evidence>
<proteinExistence type="predicted"/>
<dbReference type="AlphaFoldDB" id="T0C569"/>
<evidence type="ECO:0000313" key="1">
    <source>
        <dbReference type="EMBL" id="UNO47990.1"/>
    </source>
</evidence>
<dbReference type="KEGG" id="aaco:K1I37_15050"/>
<protein>
    <submittedName>
        <fullName evidence="1">Uncharacterized protein</fullName>
    </submittedName>
</protein>
<keyword evidence="2" id="KW-1185">Reference proteome</keyword>
<dbReference type="Proteomes" id="UP000829401">
    <property type="component" value="Chromosome"/>
</dbReference>
<reference evidence="2" key="1">
    <citation type="journal article" date="2022" name="G3 (Bethesda)">
        <title>Unveiling the complete genome sequence of Alicyclobacillus acidoterrestris DSM 3922T, a taint-producing strain.</title>
        <authorList>
            <person name="Leonardo I.C."/>
            <person name="Barreto Crespo M.T."/>
            <person name="Gaspar F.B."/>
        </authorList>
    </citation>
    <scope>NUCLEOTIDE SEQUENCE [LARGE SCALE GENOMIC DNA]</scope>
    <source>
        <strain evidence="2">DSM 3922</strain>
    </source>
</reference>
<dbReference type="EMBL" id="CP080467">
    <property type="protein sequence ID" value="UNO47990.1"/>
    <property type="molecule type" value="Genomic_DNA"/>
</dbReference>
<dbReference type="STRING" id="1356854.N007_05425"/>
<gene>
    <name evidence="1" type="ORF">K1I37_15050</name>
</gene>
<accession>A0A9E6ZPE0</accession>
<name>T0C569_ALIAG</name>
<accession>T0C569</accession>
<dbReference type="OrthoDB" id="2991385at2"/>
<organism evidence="1 2">
    <name type="scientific">Alicyclobacillus acidoterrestris (strain ATCC 49025 / DSM 3922 / CIP 106132 / NCIMB 13137 / GD3B)</name>
    <dbReference type="NCBI Taxonomy" id="1356854"/>
    <lineage>
        <taxon>Bacteria</taxon>
        <taxon>Bacillati</taxon>
        <taxon>Bacillota</taxon>
        <taxon>Bacilli</taxon>
        <taxon>Bacillales</taxon>
        <taxon>Alicyclobacillaceae</taxon>
        <taxon>Alicyclobacillus</taxon>
    </lineage>
</organism>
<dbReference type="RefSeq" id="WP_021296128.1">
    <property type="nucleotide sequence ID" value="NZ_AURB01000124.1"/>
</dbReference>
<sequence length="161" mass="19076">MNAKQFYELVQSGTRPVIEITQEYDEGADIGMRMRALSISIDDPESQYACYIIKCDLKEFENYNEPFEKANWYDKNGQPTLKWRETGFYPRDGITELYLNVNDVDDIESALFKVVEENTIYNEYVQSESKLPYVVWLEDRVKLLQFCCRELEHKQLKTKVL</sequence>